<feature type="transmembrane region" description="Helical" evidence="2">
    <location>
        <begin position="128"/>
        <end position="147"/>
    </location>
</feature>
<accession>A0A367YV96</accession>
<feature type="region of interest" description="Disordered" evidence="1">
    <location>
        <begin position="1"/>
        <end position="85"/>
    </location>
</feature>
<feature type="transmembrane region" description="Helical" evidence="2">
    <location>
        <begin position="167"/>
        <end position="194"/>
    </location>
</feature>
<reference evidence="3 4" key="1">
    <citation type="submission" date="2018-07" db="EMBL/GenBank/DDBJ databases">
        <title>Desertimonas flava gen. nov. sp. nov.</title>
        <authorList>
            <person name="Liu S."/>
        </authorList>
    </citation>
    <scope>NUCLEOTIDE SEQUENCE [LARGE SCALE GENOMIC DNA]</scope>
    <source>
        <strain evidence="3 4">16Sb5-5</strain>
    </source>
</reference>
<feature type="transmembrane region" description="Helical" evidence="2">
    <location>
        <begin position="474"/>
        <end position="495"/>
    </location>
</feature>
<feature type="transmembrane region" description="Helical" evidence="2">
    <location>
        <begin position="244"/>
        <end position="268"/>
    </location>
</feature>
<feature type="transmembrane region" description="Helical" evidence="2">
    <location>
        <begin position="312"/>
        <end position="332"/>
    </location>
</feature>
<evidence type="ECO:0000313" key="4">
    <source>
        <dbReference type="Proteomes" id="UP000252770"/>
    </source>
</evidence>
<comment type="caution">
    <text evidence="3">The sequence shown here is derived from an EMBL/GenBank/DDBJ whole genome shotgun (WGS) entry which is preliminary data.</text>
</comment>
<dbReference type="AlphaFoldDB" id="A0A367YV96"/>
<proteinExistence type="predicted"/>
<evidence type="ECO:0000313" key="3">
    <source>
        <dbReference type="EMBL" id="RCK69677.1"/>
    </source>
</evidence>
<feature type="transmembrane region" description="Helical" evidence="2">
    <location>
        <begin position="432"/>
        <end position="453"/>
    </location>
</feature>
<keyword evidence="4" id="KW-1185">Reference proteome</keyword>
<gene>
    <name evidence="3" type="ORF">DT076_09480</name>
</gene>
<protein>
    <submittedName>
        <fullName evidence="3">ABC transporter permease</fullName>
    </submittedName>
</protein>
<feature type="transmembrane region" description="Helical" evidence="2">
    <location>
        <begin position="280"/>
        <end position="300"/>
    </location>
</feature>
<feature type="transmembrane region" description="Helical" evidence="2">
    <location>
        <begin position="401"/>
        <end position="420"/>
    </location>
</feature>
<feature type="transmembrane region" description="Helical" evidence="2">
    <location>
        <begin position="559"/>
        <end position="588"/>
    </location>
</feature>
<sequence>MSEPDPTSDPGRAAEPTRAGEPDPIRPDGPGRSLPAAVTPKGARKKRRKEPKAAPAAGSATPAGAESLSERPMLRTGQPLPRPAHPVRVTTVTAEECEPADHRELLGLMRDWRKGRATKKLGEVISDAYVVVFGVLLVGAMAVNVVLQAQTTVSQCATVACTSARLFLPWATVALVAGLALSMARLFGPVLASAAEGSWLMSAPVGRGRLLRPRLVSALVIALLGGALVGVLVTLLSGTAGREVAAWTIATGLSAAAVVAWAAAWQTAGRSGPARWSARLFALLGLAVLMLVVALAAGWTTFTLPGAARIEIAAAVAAGAVLLLVVCAAVAGRRLDRIERLRLTSGGSLVSGLSGAFYALDLGLIHDIVVERRARERGHVRAMRGSGEAVRALVLREVQRALRSPAAVPTVLLTVVVPYAADALGLATVVPFLGALAVFVSLIPLTGGLRVLTRNSGLARTLPFTNGQIRRATVVVPAVVALLWAIASAPAFVGFGESAGTRPVLEAVQVTLLTAFAGLMGAVRWTTAKPVNWGAPMASTPAGAIPPGMITAPIRGIDMVLLITAPILLNLPLVVSFVIAAIVAVVLLGGFSSEGLQATREQQQKELERQRAARRR</sequence>
<dbReference type="InterPro" id="IPR046264">
    <property type="entry name" value="DUF6297"/>
</dbReference>
<feature type="transmembrane region" description="Helical" evidence="2">
    <location>
        <begin position="215"/>
        <end position="238"/>
    </location>
</feature>
<keyword evidence="2" id="KW-0812">Transmembrane</keyword>
<evidence type="ECO:0000256" key="1">
    <source>
        <dbReference type="SAM" id="MobiDB-lite"/>
    </source>
</evidence>
<feature type="compositionally biased region" description="Low complexity" evidence="1">
    <location>
        <begin position="53"/>
        <end position="67"/>
    </location>
</feature>
<keyword evidence="2" id="KW-1133">Transmembrane helix</keyword>
<organism evidence="3 4">
    <name type="scientific">Desertihabitans brevis</name>
    <dbReference type="NCBI Taxonomy" id="2268447"/>
    <lineage>
        <taxon>Bacteria</taxon>
        <taxon>Bacillati</taxon>
        <taxon>Actinomycetota</taxon>
        <taxon>Actinomycetes</taxon>
        <taxon>Propionibacteriales</taxon>
        <taxon>Propionibacteriaceae</taxon>
        <taxon>Desertihabitans</taxon>
    </lineage>
</organism>
<dbReference type="RefSeq" id="WP_114126438.1">
    <property type="nucleotide sequence ID" value="NZ_QOUI01000005.1"/>
</dbReference>
<dbReference type="Proteomes" id="UP000252770">
    <property type="component" value="Unassembled WGS sequence"/>
</dbReference>
<name>A0A367YV96_9ACTN</name>
<feature type="transmembrane region" description="Helical" evidence="2">
    <location>
        <begin position="507"/>
        <end position="527"/>
    </location>
</feature>
<dbReference type="EMBL" id="QOUI01000005">
    <property type="protein sequence ID" value="RCK69677.1"/>
    <property type="molecule type" value="Genomic_DNA"/>
</dbReference>
<evidence type="ECO:0000256" key="2">
    <source>
        <dbReference type="SAM" id="Phobius"/>
    </source>
</evidence>
<keyword evidence="2" id="KW-0472">Membrane</keyword>
<dbReference type="Pfam" id="PF19814">
    <property type="entry name" value="DUF6297"/>
    <property type="match status" value="1"/>
</dbReference>